<dbReference type="AlphaFoldDB" id="A0AAD9K6J7"/>
<reference evidence="1" key="1">
    <citation type="journal article" date="2023" name="Mol. Biol. Evol.">
        <title>Third-Generation Sequencing Reveals the Adaptive Role of the Epigenome in Three Deep-Sea Polychaetes.</title>
        <authorList>
            <person name="Perez M."/>
            <person name="Aroh O."/>
            <person name="Sun Y."/>
            <person name="Lan Y."/>
            <person name="Juniper S.K."/>
            <person name="Young C.R."/>
            <person name="Angers B."/>
            <person name="Qian P.Y."/>
        </authorList>
    </citation>
    <scope>NUCLEOTIDE SEQUENCE</scope>
    <source>
        <strain evidence="1">P08H-3</strain>
    </source>
</reference>
<dbReference type="InterPro" id="IPR004245">
    <property type="entry name" value="DUF229"/>
</dbReference>
<organism evidence="1 2">
    <name type="scientific">Paralvinella palmiformis</name>
    <dbReference type="NCBI Taxonomy" id="53620"/>
    <lineage>
        <taxon>Eukaryota</taxon>
        <taxon>Metazoa</taxon>
        <taxon>Spiralia</taxon>
        <taxon>Lophotrochozoa</taxon>
        <taxon>Annelida</taxon>
        <taxon>Polychaeta</taxon>
        <taxon>Sedentaria</taxon>
        <taxon>Canalipalpata</taxon>
        <taxon>Terebellida</taxon>
        <taxon>Terebelliformia</taxon>
        <taxon>Alvinellidae</taxon>
        <taxon>Paralvinella</taxon>
    </lineage>
</organism>
<evidence type="ECO:0000313" key="2">
    <source>
        <dbReference type="Proteomes" id="UP001208570"/>
    </source>
</evidence>
<dbReference type="Pfam" id="PF02995">
    <property type="entry name" value="DUF229"/>
    <property type="match status" value="2"/>
</dbReference>
<protein>
    <submittedName>
        <fullName evidence="1">Uncharacterized protein</fullName>
    </submittedName>
</protein>
<proteinExistence type="predicted"/>
<dbReference type="Gene3D" id="3.40.720.10">
    <property type="entry name" value="Alkaline Phosphatase, subunit A"/>
    <property type="match status" value="1"/>
</dbReference>
<dbReference type="Proteomes" id="UP001208570">
    <property type="component" value="Unassembled WGS sequence"/>
</dbReference>
<dbReference type="GO" id="GO:0005615">
    <property type="term" value="C:extracellular space"/>
    <property type="evidence" value="ECO:0007669"/>
    <property type="project" value="TreeGrafter"/>
</dbReference>
<accession>A0AAD9K6J7</accession>
<dbReference type="PANTHER" id="PTHR10974">
    <property type="entry name" value="FI08016P-RELATED"/>
    <property type="match status" value="1"/>
</dbReference>
<dbReference type="EMBL" id="JAODUP010000045">
    <property type="protein sequence ID" value="KAK2165814.1"/>
    <property type="molecule type" value="Genomic_DNA"/>
</dbReference>
<gene>
    <name evidence="1" type="ORF">LSH36_45g10046</name>
</gene>
<dbReference type="SUPFAM" id="SSF53649">
    <property type="entry name" value="Alkaline phosphatase-like"/>
    <property type="match status" value="1"/>
</dbReference>
<dbReference type="CDD" id="cd16021">
    <property type="entry name" value="ALP_like"/>
    <property type="match status" value="1"/>
</dbReference>
<comment type="caution">
    <text evidence="1">The sequence shown here is derived from an EMBL/GenBank/DDBJ whole genome shotgun (WGS) entry which is preliminary data.</text>
</comment>
<keyword evidence="2" id="KW-1185">Reference proteome</keyword>
<evidence type="ECO:0000313" key="1">
    <source>
        <dbReference type="EMBL" id="KAK2165814.1"/>
    </source>
</evidence>
<name>A0AAD9K6J7_9ANNE</name>
<sequence length="430" mass="49304">MSQRKACRGLIKPIVKRPLMVIISKATEKQQLLINFLRMFIQRLTTQMNVLMLVLDSMSHMSYQRLLPKTYAYLKDNLKAAILDGYNIVGDGTLSAFTPILTENSTINRGFCFGPRPKYKYIVEYVKDFFKKYSVAPKFTVATIAGLSHANNDPVASIDLYLKNFLEDLRISGYMNNTLLIMMGDHGQRIGKLRYTTQGSLEERLPMMSLTFPETFRKQYPHLMKNLINNKKRLSTPFDLHETLQSILNIYNAEKPVKYTDRGISLLNVIPINRTCQSAGIELHWCTCKKYEILNTTDKHVNQVATYIVSHINQMVQIADKMCAKLTLKKIYEAKKVYSVVQISKPVASIDRTEDDTLGVLQYQLTVETAPNNGFYEATVHKVIANNSFSVIGDISRINLYGDQPNCIIRTYPNLRRYCFCKKTIDTDKH</sequence>
<dbReference type="PANTHER" id="PTHR10974:SF1">
    <property type="entry name" value="FI08016P-RELATED"/>
    <property type="match status" value="1"/>
</dbReference>
<dbReference type="InterPro" id="IPR017850">
    <property type="entry name" value="Alkaline_phosphatase_core_sf"/>
</dbReference>